<dbReference type="EMBL" id="JAAORB010000036">
    <property type="protein sequence ID" value="NHQ75513.1"/>
    <property type="molecule type" value="Genomic_DNA"/>
</dbReference>
<evidence type="ECO:0000256" key="1">
    <source>
        <dbReference type="ARBA" id="ARBA00022842"/>
    </source>
</evidence>
<accession>A0A967EFL6</accession>
<dbReference type="Proteomes" id="UP000639775">
    <property type="component" value="Unassembled WGS sequence"/>
</dbReference>
<dbReference type="SUPFAM" id="SSF53448">
    <property type="entry name" value="Nucleotide-diphospho-sugar transferases"/>
    <property type="match status" value="1"/>
</dbReference>
<evidence type="ECO:0000313" key="3">
    <source>
        <dbReference type="EMBL" id="NHQ75513.1"/>
    </source>
</evidence>
<keyword evidence="4" id="KW-1185">Reference proteome</keyword>
<sequence length="201" mass="21710">MQNIAIMIPAAGASSRMNGRDKLLERVDGLPLLLRQARMALTCGCEVLVTLPPGTAGTKRREVLRQSDRLTLQVIADASEGIAASLRAGAAWAQAHEFDALMIVLADLPDLGRDDLQKMIHAATDKPGQVIRAVDQTGCPGHPVIFPARLFPAMARLSGDQGARDLLRQEDVAPLPLADNRATTDLDTPEAWAHWRARTGR</sequence>
<dbReference type="Pfam" id="PF12804">
    <property type="entry name" value="NTP_transf_3"/>
    <property type="match status" value="1"/>
</dbReference>
<reference evidence="3" key="1">
    <citation type="submission" date="2020-03" db="EMBL/GenBank/DDBJ databases">
        <title>Roseovarius gahaiensis sp. nov., isolated from Gahai Saline Lake, China.</title>
        <authorList>
            <person name="Sun X."/>
        </authorList>
    </citation>
    <scope>NUCLEOTIDE SEQUENCE</scope>
    <source>
        <strain evidence="3">GH877</strain>
    </source>
</reference>
<dbReference type="CDD" id="cd04182">
    <property type="entry name" value="GT_2_like_f"/>
    <property type="match status" value="1"/>
</dbReference>
<name>A0A967EFL6_9RHOB</name>
<dbReference type="PANTHER" id="PTHR43777">
    <property type="entry name" value="MOLYBDENUM COFACTOR CYTIDYLYLTRANSFERASE"/>
    <property type="match status" value="1"/>
</dbReference>
<dbReference type="AlphaFoldDB" id="A0A967EFL6"/>
<protein>
    <submittedName>
        <fullName evidence="3">Nucleotidyltransferase family protein</fullName>
    </submittedName>
</protein>
<dbReference type="GO" id="GO:0016779">
    <property type="term" value="F:nucleotidyltransferase activity"/>
    <property type="evidence" value="ECO:0007669"/>
    <property type="project" value="UniProtKB-ARBA"/>
</dbReference>
<keyword evidence="1" id="KW-0460">Magnesium</keyword>
<dbReference type="InterPro" id="IPR029044">
    <property type="entry name" value="Nucleotide-diphossugar_trans"/>
</dbReference>
<comment type="caution">
    <text evidence="3">The sequence shown here is derived from an EMBL/GenBank/DDBJ whole genome shotgun (WGS) entry which is preliminary data.</text>
</comment>
<dbReference type="RefSeq" id="WP_167198918.1">
    <property type="nucleotide sequence ID" value="NZ_JAAORB010000036.1"/>
</dbReference>
<feature type="domain" description="MobA-like NTP transferase" evidence="2">
    <location>
        <begin position="8"/>
        <end position="170"/>
    </location>
</feature>
<dbReference type="InterPro" id="IPR025877">
    <property type="entry name" value="MobA-like_NTP_Trfase"/>
</dbReference>
<evidence type="ECO:0000259" key="2">
    <source>
        <dbReference type="Pfam" id="PF12804"/>
    </source>
</evidence>
<evidence type="ECO:0000313" key="4">
    <source>
        <dbReference type="Proteomes" id="UP000639775"/>
    </source>
</evidence>
<organism evidence="3 4">
    <name type="scientific">Roseovarius gahaiensis</name>
    <dbReference type="NCBI Taxonomy" id="2716691"/>
    <lineage>
        <taxon>Bacteria</taxon>
        <taxon>Pseudomonadati</taxon>
        <taxon>Pseudomonadota</taxon>
        <taxon>Alphaproteobacteria</taxon>
        <taxon>Rhodobacterales</taxon>
        <taxon>Roseobacteraceae</taxon>
        <taxon>Roseovarius</taxon>
    </lineage>
</organism>
<dbReference type="Gene3D" id="3.90.550.10">
    <property type="entry name" value="Spore Coat Polysaccharide Biosynthesis Protein SpsA, Chain A"/>
    <property type="match status" value="1"/>
</dbReference>
<dbReference type="PANTHER" id="PTHR43777:SF1">
    <property type="entry name" value="MOLYBDENUM COFACTOR CYTIDYLYLTRANSFERASE"/>
    <property type="match status" value="1"/>
</dbReference>
<proteinExistence type="predicted"/>
<gene>
    <name evidence="3" type="ORF">HAT86_13720</name>
</gene>